<dbReference type="Pfam" id="PF00226">
    <property type="entry name" value="DnaJ"/>
    <property type="match status" value="1"/>
</dbReference>
<feature type="compositionally biased region" description="Low complexity" evidence="1">
    <location>
        <begin position="318"/>
        <end position="328"/>
    </location>
</feature>
<dbReference type="CDD" id="cd06257">
    <property type="entry name" value="DnaJ"/>
    <property type="match status" value="1"/>
</dbReference>
<proteinExistence type="predicted"/>
<feature type="compositionally biased region" description="Basic and acidic residues" evidence="1">
    <location>
        <begin position="298"/>
        <end position="316"/>
    </location>
</feature>
<feature type="transmembrane region" description="Helical" evidence="2">
    <location>
        <begin position="440"/>
        <end position="458"/>
    </location>
</feature>
<dbReference type="PANTHER" id="PTHR45270:SF4">
    <property type="entry name" value="CHAPERONE DNAJ-DOMAIN SUPERFAMILY PROTEIN"/>
    <property type="match status" value="1"/>
</dbReference>
<feature type="compositionally biased region" description="Basic residues" evidence="1">
    <location>
        <begin position="880"/>
        <end position="891"/>
    </location>
</feature>
<keyword evidence="2" id="KW-1133">Transmembrane helix</keyword>
<evidence type="ECO:0000256" key="1">
    <source>
        <dbReference type="SAM" id="MobiDB-lite"/>
    </source>
</evidence>
<feature type="compositionally biased region" description="Basic and acidic residues" evidence="1">
    <location>
        <begin position="180"/>
        <end position="267"/>
    </location>
</feature>
<feature type="compositionally biased region" description="Basic and acidic residues" evidence="1">
    <location>
        <begin position="329"/>
        <end position="348"/>
    </location>
</feature>
<accession>A0AAW1S5N7</accession>
<feature type="transmembrane region" description="Helical" evidence="2">
    <location>
        <begin position="464"/>
        <end position="482"/>
    </location>
</feature>
<protein>
    <recommendedName>
        <fullName evidence="3">J domain-containing protein</fullName>
    </recommendedName>
</protein>
<feature type="compositionally biased region" description="Basic and acidic residues" evidence="1">
    <location>
        <begin position="274"/>
        <end position="288"/>
    </location>
</feature>
<feature type="compositionally biased region" description="Basic and acidic residues" evidence="1">
    <location>
        <begin position="360"/>
        <end position="420"/>
    </location>
</feature>
<dbReference type="PROSITE" id="PS50076">
    <property type="entry name" value="DNAJ_2"/>
    <property type="match status" value="1"/>
</dbReference>
<feature type="region of interest" description="Disordered" evidence="1">
    <location>
        <begin position="854"/>
        <end position="891"/>
    </location>
</feature>
<dbReference type="InterPro" id="IPR032843">
    <property type="entry name" value="Jiv"/>
</dbReference>
<keyword evidence="2" id="KW-0472">Membrane</keyword>
<dbReference type="InterPro" id="IPR036869">
    <property type="entry name" value="J_dom_sf"/>
</dbReference>
<name>A0AAW1S5N7_9CHLO</name>
<feature type="region of interest" description="Disordered" evidence="1">
    <location>
        <begin position="180"/>
        <end position="420"/>
    </location>
</feature>
<dbReference type="EMBL" id="JALJOU010000011">
    <property type="protein sequence ID" value="KAK9841018.1"/>
    <property type="molecule type" value="Genomic_DNA"/>
</dbReference>
<dbReference type="InterPro" id="IPR001623">
    <property type="entry name" value="DnaJ_domain"/>
</dbReference>
<keyword evidence="5" id="KW-1185">Reference proteome</keyword>
<sequence length="891" mass="96663">MGVAGTEKEPSHTLTARADDLLRLRVVLPGVESASEVRTTVSAGDRSVTICVPGRYRLVRHLDVLVSQNLEELRFLSRGPTLQVLLRVIGTPAAVAAENAGDEQQAAEQQAAAAAAAAEEDQRAKQAAAEAAKVAAEEDCQRTQAAAAKAAEAAATERHQRAAAAALAKSEEEECKRKAAADAAEQRRAADEAAADKAAAEEEARRTDTGARAEKRRVAAAARAEEADRRRRAARETADQRRAAEAENARRDKAVKDAAREKPRRADAAAAELRQQEAERRAQEERAQLHAATVAAAEKQEADRLLREAARGERQRAAKAAADAAAAELAREPEQAQQERREASREQKGASGEPGDPGAEDAHARRAAAEEAAKRAALHERMAGRAVAERRAKEREAARAAEAEAAEARRVQEEREEDEKRRAEERQKAWRDAGRPWPQLWVLGQLAMILGLGAYLALRGLCRWLVAYVPLLLPVLVQLAGARKLAARLEESVARGGRVVSCVSWPLAVVVGGPLALGVAAVALSVVLVPCAFLFRLVLWRPRWWTALLSCAVSLYVGKRSALLAPLPMFPLLWWLSGGGWLALLATPAVVFGILCDELRFSFLAWAAVAMLRIVMSRWSSAAPMRKDTQDVPAGANGEVRRVLEADTHYAVLEVAQDADRATIKAAWRAKSLLTHPDKVGAHTAGANEAVSAVKNAYDVLLNESLRAAYNRQLRVLAQERAEAAAAAARARARPQPAQEASYGGLPQVGEREWAVLCPICGAYHVLVATRRRKAQARFCSECRTYHQAEQLHVWAETESTGFWRTGLRIYTYTHGLVVDITSLNCHGLYTDMPANAHITSMRFSQAPFRVPEHLRPNGYTAAPSQPDPPAGSGSGIGRSSKKNKGKNRRR</sequence>
<feature type="transmembrane region" description="Helical" evidence="2">
    <location>
        <begin position="542"/>
        <end position="558"/>
    </location>
</feature>
<feature type="domain" description="J" evidence="3">
    <location>
        <begin position="648"/>
        <end position="714"/>
    </location>
</feature>
<dbReference type="Pfam" id="PF14901">
    <property type="entry name" value="Jiv90"/>
    <property type="match status" value="1"/>
</dbReference>
<reference evidence="4 5" key="1">
    <citation type="journal article" date="2024" name="Nat. Commun.">
        <title>Phylogenomics reveals the evolutionary origins of lichenization in chlorophyte algae.</title>
        <authorList>
            <person name="Puginier C."/>
            <person name="Libourel C."/>
            <person name="Otte J."/>
            <person name="Skaloud P."/>
            <person name="Haon M."/>
            <person name="Grisel S."/>
            <person name="Petersen M."/>
            <person name="Berrin J.G."/>
            <person name="Delaux P.M."/>
            <person name="Dal Grande F."/>
            <person name="Keller J."/>
        </authorList>
    </citation>
    <scope>NUCLEOTIDE SEQUENCE [LARGE SCALE GENOMIC DNA]</scope>
    <source>
        <strain evidence="4 5">SAG 245.80</strain>
    </source>
</reference>
<dbReference type="Proteomes" id="UP001445335">
    <property type="component" value="Unassembled WGS sequence"/>
</dbReference>
<evidence type="ECO:0000313" key="5">
    <source>
        <dbReference type="Proteomes" id="UP001445335"/>
    </source>
</evidence>
<feature type="transmembrane region" description="Helical" evidence="2">
    <location>
        <begin position="503"/>
        <end position="536"/>
    </location>
</feature>
<keyword evidence="2" id="KW-0812">Transmembrane</keyword>
<dbReference type="AlphaFoldDB" id="A0AAW1S5N7"/>
<dbReference type="PANTHER" id="PTHR45270">
    <property type="entry name" value="OS03G0832900 PROTEIN"/>
    <property type="match status" value="1"/>
</dbReference>
<organism evidence="4 5">
    <name type="scientific">Elliptochloris bilobata</name>
    <dbReference type="NCBI Taxonomy" id="381761"/>
    <lineage>
        <taxon>Eukaryota</taxon>
        <taxon>Viridiplantae</taxon>
        <taxon>Chlorophyta</taxon>
        <taxon>core chlorophytes</taxon>
        <taxon>Trebouxiophyceae</taxon>
        <taxon>Trebouxiophyceae incertae sedis</taxon>
        <taxon>Elliptochloris clade</taxon>
        <taxon>Elliptochloris</taxon>
    </lineage>
</organism>
<comment type="caution">
    <text evidence="4">The sequence shown here is derived from an EMBL/GenBank/DDBJ whole genome shotgun (WGS) entry which is preliminary data.</text>
</comment>
<dbReference type="Gene3D" id="1.10.287.110">
    <property type="entry name" value="DnaJ domain"/>
    <property type="match status" value="1"/>
</dbReference>
<evidence type="ECO:0000259" key="3">
    <source>
        <dbReference type="PROSITE" id="PS50076"/>
    </source>
</evidence>
<evidence type="ECO:0000256" key="2">
    <source>
        <dbReference type="SAM" id="Phobius"/>
    </source>
</evidence>
<dbReference type="SUPFAM" id="SSF46565">
    <property type="entry name" value="Chaperone J-domain"/>
    <property type="match status" value="1"/>
</dbReference>
<evidence type="ECO:0000313" key="4">
    <source>
        <dbReference type="EMBL" id="KAK9841018.1"/>
    </source>
</evidence>
<dbReference type="SMART" id="SM00271">
    <property type="entry name" value="DnaJ"/>
    <property type="match status" value="1"/>
</dbReference>
<gene>
    <name evidence="4" type="ORF">WJX81_006052</name>
</gene>
<feature type="transmembrane region" description="Helical" evidence="2">
    <location>
        <begin position="570"/>
        <end position="595"/>
    </location>
</feature>